<keyword evidence="1" id="KW-1133">Transmembrane helix</keyword>
<dbReference type="Gene3D" id="3.90.550.10">
    <property type="entry name" value="Spore Coat Polysaccharide Biosynthesis Protein SpsA, Chain A"/>
    <property type="match status" value="1"/>
</dbReference>
<evidence type="ECO:0000256" key="1">
    <source>
        <dbReference type="SAM" id="Phobius"/>
    </source>
</evidence>
<keyword evidence="1" id="KW-0472">Membrane</keyword>
<dbReference type="GO" id="GO:0016740">
    <property type="term" value="F:transferase activity"/>
    <property type="evidence" value="ECO:0007669"/>
    <property type="project" value="UniProtKB-KW"/>
</dbReference>
<sequence>MRVTLVFTVLNEADSLPALLDSIAAQTRRPDEIVVCDGGSRDASVALLRGDRRLEIRVIEAPGANISRGRNLAIAAASHDVIACTDAGVRLDPRWLEAIVAPLTDERRHAVAGFFTPDPRTTFEVAMGATVLPELRDIRPETFLPSSRSVAFRKSAWAAVGGYPEWLDYCEDLIFDMALRERWGAFAFAPEAVAHFRPRGSLRAFFKQYYRYARGDGKANLFLERHLVRYATYLIALPALLAGLVGGAPMVKLLAAALLLAGAAAYTRAPYRRLRRLWSRLTWPERLKAVALVPIIRVVGDVAKMLGYPAGVGWRLQHRPGCRSHR</sequence>
<evidence type="ECO:0000313" key="4">
    <source>
        <dbReference type="Proteomes" id="UP000230790"/>
    </source>
</evidence>
<protein>
    <submittedName>
        <fullName evidence="3">Glycosyl transferase</fullName>
    </submittedName>
</protein>
<keyword evidence="1" id="KW-0812">Transmembrane</keyword>
<gene>
    <name evidence="3" type="ORF">CUN48_05000</name>
</gene>
<accession>A0A2M8QE84</accession>
<name>A0A2M8QE84_9CHLR</name>
<dbReference type="EMBL" id="PGTN01000023">
    <property type="protein sequence ID" value="PJF48125.1"/>
    <property type="molecule type" value="Genomic_DNA"/>
</dbReference>
<dbReference type="InterPro" id="IPR050834">
    <property type="entry name" value="Glycosyltransf_2"/>
</dbReference>
<dbReference type="Proteomes" id="UP000230790">
    <property type="component" value="Unassembled WGS sequence"/>
</dbReference>
<feature type="transmembrane region" description="Helical" evidence="1">
    <location>
        <begin position="253"/>
        <end position="271"/>
    </location>
</feature>
<dbReference type="InterPro" id="IPR029044">
    <property type="entry name" value="Nucleotide-diphossugar_trans"/>
</dbReference>
<evidence type="ECO:0000259" key="2">
    <source>
        <dbReference type="Pfam" id="PF00535"/>
    </source>
</evidence>
<proteinExistence type="predicted"/>
<dbReference type="Pfam" id="PF00535">
    <property type="entry name" value="Glycos_transf_2"/>
    <property type="match status" value="1"/>
</dbReference>
<dbReference type="PANTHER" id="PTHR43685">
    <property type="entry name" value="GLYCOSYLTRANSFERASE"/>
    <property type="match status" value="1"/>
</dbReference>
<comment type="caution">
    <text evidence="3">The sequence shown here is derived from an EMBL/GenBank/DDBJ whole genome shotgun (WGS) entry which is preliminary data.</text>
</comment>
<dbReference type="AlphaFoldDB" id="A0A2M8QE84"/>
<reference evidence="3 4" key="1">
    <citation type="submission" date="2017-11" db="EMBL/GenBank/DDBJ databases">
        <title>Evolution of Phototrophy in the Chloroflexi Phylum Driven by Horizontal Gene Transfer.</title>
        <authorList>
            <person name="Ward L.M."/>
            <person name="Hemp J."/>
            <person name="Shih P.M."/>
            <person name="Mcglynn S.E."/>
            <person name="Fischer W."/>
        </authorList>
    </citation>
    <scope>NUCLEOTIDE SEQUENCE [LARGE SCALE GENOMIC DNA]</scope>
    <source>
        <strain evidence="3">JP3_7</strain>
    </source>
</reference>
<dbReference type="PANTHER" id="PTHR43685:SF3">
    <property type="entry name" value="SLR2126 PROTEIN"/>
    <property type="match status" value="1"/>
</dbReference>
<dbReference type="SUPFAM" id="SSF53448">
    <property type="entry name" value="Nucleotide-diphospho-sugar transferases"/>
    <property type="match status" value="1"/>
</dbReference>
<evidence type="ECO:0000313" key="3">
    <source>
        <dbReference type="EMBL" id="PJF48125.1"/>
    </source>
</evidence>
<keyword evidence="3" id="KW-0808">Transferase</keyword>
<feature type="domain" description="Glycosyltransferase 2-like" evidence="2">
    <location>
        <begin position="6"/>
        <end position="123"/>
    </location>
</feature>
<dbReference type="InterPro" id="IPR001173">
    <property type="entry name" value="Glyco_trans_2-like"/>
</dbReference>
<organism evidence="3 4">
    <name type="scientific">Candidatus Thermofonsia Clade 3 bacterium</name>
    <dbReference type="NCBI Taxonomy" id="2364212"/>
    <lineage>
        <taxon>Bacteria</taxon>
        <taxon>Bacillati</taxon>
        <taxon>Chloroflexota</taxon>
        <taxon>Candidatus Thermofontia</taxon>
        <taxon>Candidatus Thermofonsia Clade 3</taxon>
    </lineage>
</organism>